<dbReference type="Proteomes" id="UP001516400">
    <property type="component" value="Unassembled WGS sequence"/>
</dbReference>
<dbReference type="PROSITE" id="PS50082">
    <property type="entry name" value="WD_REPEATS_2"/>
    <property type="match status" value="1"/>
</dbReference>
<dbReference type="AlphaFoldDB" id="A0ABD2NKB5"/>
<comment type="similarity">
    <text evidence="1">Belongs to the WD repeat ATG16 family.</text>
</comment>
<evidence type="ECO:0000259" key="4">
    <source>
        <dbReference type="Pfam" id="PF08614"/>
    </source>
</evidence>
<dbReference type="InterPro" id="IPR015943">
    <property type="entry name" value="WD40/YVTN_repeat-like_dom_sf"/>
</dbReference>
<keyword evidence="3" id="KW-0175">Coiled coil</keyword>
<feature type="domain" description="Autophagy-related protein 16" evidence="4">
    <location>
        <begin position="11"/>
        <end position="201"/>
    </location>
</feature>
<feature type="coiled-coil region" evidence="3">
    <location>
        <begin position="40"/>
        <end position="97"/>
    </location>
</feature>
<dbReference type="InterPro" id="IPR045160">
    <property type="entry name" value="ATG16"/>
</dbReference>
<dbReference type="Pfam" id="PF08614">
    <property type="entry name" value="ATG16"/>
    <property type="match status" value="1"/>
</dbReference>
<dbReference type="SMART" id="SM00320">
    <property type="entry name" value="WD40"/>
    <property type="match status" value="1"/>
</dbReference>
<feature type="coiled-coil region" evidence="3">
    <location>
        <begin position="147"/>
        <end position="195"/>
    </location>
</feature>
<dbReference type="Gene3D" id="2.130.10.10">
    <property type="entry name" value="YVTN repeat-like/Quinoprotein amine dehydrogenase"/>
    <property type="match status" value="1"/>
</dbReference>
<dbReference type="PANTHER" id="PTHR19878:SF8">
    <property type="entry name" value="AUTOPHAGY-RELATED 16, ISOFORM F"/>
    <property type="match status" value="1"/>
</dbReference>
<protein>
    <recommendedName>
        <fullName evidence="4">Autophagy-related protein 16 domain-containing protein</fullName>
    </recommendedName>
</protein>
<reference evidence="5 6" key="1">
    <citation type="journal article" date="2021" name="BMC Biol.">
        <title>Horizontally acquired antibacterial genes associated with adaptive radiation of ladybird beetles.</title>
        <authorList>
            <person name="Li H.S."/>
            <person name="Tang X.F."/>
            <person name="Huang Y.H."/>
            <person name="Xu Z.Y."/>
            <person name="Chen M.L."/>
            <person name="Du X.Y."/>
            <person name="Qiu B.Y."/>
            <person name="Chen P.T."/>
            <person name="Zhang W."/>
            <person name="Slipinski A."/>
            <person name="Escalona H.E."/>
            <person name="Waterhouse R.M."/>
            <person name="Zwick A."/>
            <person name="Pang H."/>
        </authorList>
    </citation>
    <scope>NUCLEOTIDE SEQUENCE [LARGE SCALE GENOMIC DNA]</scope>
    <source>
        <strain evidence="5">SYSU2018</strain>
    </source>
</reference>
<evidence type="ECO:0000256" key="2">
    <source>
        <dbReference type="PROSITE-ProRule" id="PRU00221"/>
    </source>
</evidence>
<dbReference type="Gene3D" id="1.20.5.170">
    <property type="match status" value="1"/>
</dbReference>
<sequence length="328" mass="38084">MATDNNWKENILTQIKRRNEVQTNKFLDIITLNNKIFKYANALRNENTQLNNQIDRLRIGVGEGKSSGNDARFQEKIQHLEQKLLAQQEELTELHRRKGENSQQIIDLNVKLQDQEKQLQAKDLSIMEMTKDRTRLNAEVGMYEKALKELQYLIDTLRDEHQALQLAFSSLEDKLRTTQDENRQLVERLIKYKSKDVDRLNEENDNFLNDGTKKFVLSTFGLFKRKKYYKVQKEIEEACRETRGSIEDIPETYIPMQETTLPNKCVAKIDAHDGEVNAVKWSPADGMVATAGADRKVKLWDASKGNKLILTGCNVLFLFLIELRFCLS</sequence>
<dbReference type="InterPro" id="IPR001680">
    <property type="entry name" value="WD40_rpt"/>
</dbReference>
<evidence type="ECO:0000256" key="1">
    <source>
        <dbReference type="ARBA" id="ARBA00009271"/>
    </source>
</evidence>
<keyword evidence="6" id="KW-1185">Reference proteome</keyword>
<accession>A0ABD2NKB5</accession>
<organism evidence="5 6">
    <name type="scientific">Cryptolaemus montrouzieri</name>
    <dbReference type="NCBI Taxonomy" id="559131"/>
    <lineage>
        <taxon>Eukaryota</taxon>
        <taxon>Metazoa</taxon>
        <taxon>Ecdysozoa</taxon>
        <taxon>Arthropoda</taxon>
        <taxon>Hexapoda</taxon>
        <taxon>Insecta</taxon>
        <taxon>Pterygota</taxon>
        <taxon>Neoptera</taxon>
        <taxon>Endopterygota</taxon>
        <taxon>Coleoptera</taxon>
        <taxon>Polyphaga</taxon>
        <taxon>Cucujiformia</taxon>
        <taxon>Coccinelloidea</taxon>
        <taxon>Coccinellidae</taxon>
        <taxon>Scymninae</taxon>
        <taxon>Scymnini</taxon>
        <taxon>Cryptolaemus</taxon>
    </lineage>
</organism>
<evidence type="ECO:0000313" key="6">
    <source>
        <dbReference type="Proteomes" id="UP001516400"/>
    </source>
</evidence>
<dbReference type="InterPro" id="IPR013923">
    <property type="entry name" value="Autophagy-rel_prot_16_dom"/>
</dbReference>
<gene>
    <name evidence="5" type="ORF">HHI36_016487</name>
</gene>
<keyword evidence="2" id="KW-0853">WD repeat</keyword>
<dbReference type="InterPro" id="IPR036322">
    <property type="entry name" value="WD40_repeat_dom_sf"/>
</dbReference>
<dbReference type="Pfam" id="PF00400">
    <property type="entry name" value="WD40"/>
    <property type="match status" value="1"/>
</dbReference>
<name>A0ABD2NKB5_9CUCU</name>
<evidence type="ECO:0000256" key="3">
    <source>
        <dbReference type="SAM" id="Coils"/>
    </source>
</evidence>
<evidence type="ECO:0000313" key="5">
    <source>
        <dbReference type="EMBL" id="KAL3278969.1"/>
    </source>
</evidence>
<dbReference type="PROSITE" id="PS50294">
    <property type="entry name" value="WD_REPEATS_REGION"/>
    <property type="match status" value="1"/>
</dbReference>
<feature type="repeat" description="WD" evidence="2">
    <location>
        <begin position="269"/>
        <end position="310"/>
    </location>
</feature>
<comment type="caution">
    <text evidence="5">The sequence shown here is derived from an EMBL/GenBank/DDBJ whole genome shotgun (WGS) entry which is preliminary data.</text>
</comment>
<proteinExistence type="inferred from homology"/>
<dbReference type="CDD" id="cd22887">
    <property type="entry name" value="Atg16_CCD"/>
    <property type="match status" value="1"/>
</dbReference>
<dbReference type="EMBL" id="JABFTP020000124">
    <property type="protein sequence ID" value="KAL3278969.1"/>
    <property type="molecule type" value="Genomic_DNA"/>
</dbReference>
<dbReference type="SUPFAM" id="SSF50978">
    <property type="entry name" value="WD40 repeat-like"/>
    <property type="match status" value="1"/>
</dbReference>
<dbReference type="PANTHER" id="PTHR19878">
    <property type="entry name" value="AUTOPHAGY PROTEIN 16-LIKE"/>
    <property type="match status" value="1"/>
</dbReference>